<evidence type="ECO:0000256" key="2">
    <source>
        <dbReference type="ARBA" id="ARBA00022475"/>
    </source>
</evidence>
<comment type="subcellular location">
    <subcellularLocation>
        <location evidence="1">Cell membrane</location>
        <topology evidence="1">Multi-pass membrane protein</topology>
    </subcellularLocation>
</comment>
<dbReference type="GO" id="GO:0045202">
    <property type="term" value="C:synapse"/>
    <property type="evidence" value="ECO:0007669"/>
    <property type="project" value="GOC"/>
</dbReference>
<evidence type="ECO:0000256" key="8">
    <source>
        <dbReference type="ARBA" id="ARBA00023224"/>
    </source>
</evidence>
<protein>
    <recommendedName>
        <fullName evidence="13">G-protein coupled receptors family 1 profile domain-containing protein</fullName>
    </recommendedName>
</protein>
<dbReference type="GO" id="GO:0030425">
    <property type="term" value="C:dendrite"/>
    <property type="evidence" value="ECO:0007669"/>
    <property type="project" value="TreeGrafter"/>
</dbReference>
<keyword evidence="12" id="KW-1185">Reference proteome</keyword>
<name>A0A504YW59_FASGI</name>
<feature type="transmembrane region" description="Helical" evidence="10">
    <location>
        <begin position="98"/>
        <end position="122"/>
    </location>
</feature>
<dbReference type="Proteomes" id="UP000316759">
    <property type="component" value="Unassembled WGS sequence"/>
</dbReference>
<dbReference type="Pfam" id="PF00001">
    <property type="entry name" value="7tm_1"/>
    <property type="match status" value="1"/>
</dbReference>
<evidence type="ECO:0000256" key="4">
    <source>
        <dbReference type="ARBA" id="ARBA00022989"/>
    </source>
</evidence>
<sequence>MMGNFAVPILKKASIRQKSIQHCSHRSTGVKCERFDGDESNPIREENAPLEAQRSQRQVPATDSGITNRFPVKRNMLTCQPRTCAQIRSNKEKRTNRMILVVILCFIMCCAPGVTCFIVEAVRGVPMARCAKGISLWIGFTNSACNPIIHGLLDKRYRKSFNRLFR</sequence>
<keyword evidence="6 10" id="KW-0472">Membrane</keyword>
<keyword evidence="2" id="KW-1003">Cell membrane</keyword>
<evidence type="ECO:0000256" key="9">
    <source>
        <dbReference type="SAM" id="MobiDB-lite"/>
    </source>
</evidence>
<evidence type="ECO:0000256" key="5">
    <source>
        <dbReference type="ARBA" id="ARBA00023040"/>
    </source>
</evidence>
<feature type="region of interest" description="Disordered" evidence="9">
    <location>
        <begin position="34"/>
        <end position="65"/>
    </location>
</feature>
<keyword evidence="7" id="KW-0675">Receptor</keyword>
<dbReference type="PANTHER" id="PTHR24247">
    <property type="entry name" value="5-HYDROXYTRYPTAMINE RECEPTOR"/>
    <property type="match status" value="1"/>
</dbReference>
<comment type="caution">
    <text evidence="11">The sequence shown here is derived from an EMBL/GenBank/DDBJ whole genome shotgun (WGS) entry which is preliminary data.</text>
</comment>
<keyword evidence="8" id="KW-0807">Transducer</keyword>
<evidence type="ECO:0000256" key="1">
    <source>
        <dbReference type="ARBA" id="ARBA00004651"/>
    </source>
</evidence>
<feature type="compositionally biased region" description="Polar residues" evidence="9">
    <location>
        <begin position="53"/>
        <end position="65"/>
    </location>
</feature>
<dbReference type="AlphaFoldDB" id="A0A504YW59"/>
<evidence type="ECO:0000256" key="6">
    <source>
        <dbReference type="ARBA" id="ARBA00023136"/>
    </source>
</evidence>
<keyword evidence="5" id="KW-0297">G-protein coupled receptor</keyword>
<dbReference type="InterPro" id="IPR000276">
    <property type="entry name" value="GPCR_Rhodpsn"/>
</dbReference>
<evidence type="ECO:0000256" key="7">
    <source>
        <dbReference type="ARBA" id="ARBA00023170"/>
    </source>
</evidence>
<dbReference type="SUPFAM" id="SSF81321">
    <property type="entry name" value="Family A G protein-coupled receptor-like"/>
    <property type="match status" value="1"/>
</dbReference>
<accession>A0A504YW59</accession>
<dbReference type="PRINTS" id="PR00237">
    <property type="entry name" value="GPCRRHODOPSN"/>
</dbReference>
<dbReference type="GO" id="GO:0007187">
    <property type="term" value="P:G protein-coupled receptor signaling pathway, coupled to cyclic nucleotide second messenger"/>
    <property type="evidence" value="ECO:0007669"/>
    <property type="project" value="TreeGrafter"/>
</dbReference>
<feature type="transmembrane region" description="Helical" evidence="10">
    <location>
        <begin position="134"/>
        <end position="153"/>
    </location>
</feature>
<dbReference type="GO" id="GO:0005886">
    <property type="term" value="C:plasma membrane"/>
    <property type="evidence" value="ECO:0007669"/>
    <property type="project" value="UniProtKB-SubCell"/>
</dbReference>
<evidence type="ECO:0008006" key="13">
    <source>
        <dbReference type="Google" id="ProtNLM"/>
    </source>
</evidence>
<evidence type="ECO:0000313" key="11">
    <source>
        <dbReference type="EMBL" id="TPP66232.1"/>
    </source>
</evidence>
<dbReference type="GO" id="GO:0004993">
    <property type="term" value="F:G protein-coupled serotonin receptor activity"/>
    <property type="evidence" value="ECO:0007669"/>
    <property type="project" value="TreeGrafter"/>
</dbReference>
<evidence type="ECO:0000256" key="3">
    <source>
        <dbReference type="ARBA" id="ARBA00022692"/>
    </source>
</evidence>
<evidence type="ECO:0000313" key="12">
    <source>
        <dbReference type="Proteomes" id="UP000316759"/>
    </source>
</evidence>
<feature type="compositionally biased region" description="Basic and acidic residues" evidence="9">
    <location>
        <begin position="34"/>
        <end position="47"/>
    </location>
</feature>
<organism evidence="11 12">
    <name type="scientific">Fasciola gigantica</name>
    <name type="common">Giant liver fluke</name>
    <dbReference type="NCBI Taxonomy" id="46835"/>
    <lineage>
        <taxon>Eukaryota</taxon>
        <taxon>Metazoa</taxon>
        <taxon>Spiralia</taxon>
        <taxon>Lophotrochozoa</taxon>
        <taxon>Platyhelminthes</taxon>
        <taxon>Trematoda</taxon>
        <taxon>Digenea</taxon>
        <taxon>Plagiorchiida</taxon>
        <taxon>Echinostomata</taxon>
        <taxon>Echinostomatoidea</taxon>
        <taxon>Fasciolidae</taxon>
        <taxon>Fasciola</taxon>
    </lineage>
</organism>
<gene>
    <name evidence="11" type="ORF">FGIG_06335</name>
</gene>
<dbReference type="OrthoDB" id="10037617at2759"/>
<reference evidence="11 12" key="1">
    <citation type="submission" date="2019-04" db="EMBL/GenBank/DDBJ databases">
        <title>Annotation for the trematode Fasciola gigantica.</title>
        <authorList>
            <person name="Choi Y.-J."/>
        </authorList>
    </citation>
    <scope>NUCLEOTIDE SEQUENCE [LARGE SCALE GENOMIC DNA]</scope>
    <source>
        <strain evidence="11">Uganda_cow_1</strain>
    </source>
</reference>
<proteinExistence type="predicted"/>
<dbReference type="STRING" id="46835.A0A504YW59"/>
<keyword evidence="4 10" id="KW-1133">Transmembrane helix</keyword>
<dbReference type="Gene3D" id="1.20.1070.10">
    <property type="entry name" value="Rhodopsin 7-helix transmembrane proteins"/>
    <property type="match status" value="1"/>
</dbReference>
<dbReference type="GO" id="GO:0007268">
    <property type="term" value="P:chemical synaptic transmission"/>
    <property type="evidence" value="ECO:0007669"/>
    <property type="project" value="TreeGrafter"/>
</dbReference>
<dbReference type="GO" id="GO:0030594">
    <property type="term" value="F:neurotransmitter receptor activity"/>
    <property type="evidence" value="ECO:0007669"/>
    <property type="project" value="TreeGrafter"/>
</dbReference>
<evidence type="ECO:0000256" key="10">
    <source>
        <dbReference type="SAM" id="Phobius"/>
    </source>
</evidence>
<keyword evidence="3 10" id="KW-0812">Transmembrane</keyword>
<dbReference type="EMBL" id="SUNJ01002130">
    <property type="protein sequence ID" value="TPP66232.1"/>
    <property type="molecule type" value="Genomic_DNA"/>
</dbReference>